<dbReference type="InterPro" id="IPR013154">
    <property type="entry name" value="ADH-like_N"/>
</dbReference>
<dbReference type="EMBL" id="JAENIB010000001">
    <property type="protein sequence ID" value="MBK1928757.1"/>
    <property type="molecule type" value="Genomic_DNA"/>
</dbReference>
<name>A0A1E3FUH4_9BURK</name>
<dbReference type="InterPro" id="IPR036291">
    <property type="entry name" value="NAD(P)-bd_dom_sf"/>
</dbReference>
<reference evidence="3" key="1">
    <citation type="submission" date="2021-01" db="EMBL/GenBank/DDBJ databases">
        <title>Outbreak of Burkholderia contaminns endophthalmitis traced to a clinical ventilation system.</title>
        <authorList>
            <person name="Lipuma J."/>
            <person name="Spilker T."/>
            <person name="Kratholm J."/>
        </authorList>
    </citation>
    <scope>NUCLEOTIDE SEQUENCE</scope>
    <source>
        <strain evidence="3">HI4954</strain>
    </source>
</reference>
<feature type="domain" description="Enoyl reductase (ER)" evidence="2">
    <location>
        <begin position="10"/>
        <end position="323"/>
    </location>
</feature>
<dbReference type="Gene3D" id="3.90.180.10">
    <property type="entry name" value="Medium-chain alcohol dehydrogenases, catalytic domain"/>
    <property type="match status" value="1"/>
</dbReference>
<accession>A0A1E3FUH4</accession>
<gene>
    <name evidence="4" type="ORF">J4M89_03525</name>
    <name evidence="3" type="ORF">JIN94_02585</name>
</gene>
<dbReference type="InterPro" id="IPR051603">
    <property type="entry name" value="Zinc-ADH_QOR/CCCR"/>
</dbReference>
<evidence type="ECO:0000313" key="4">
    <source>
        <dbReference type="EMBL" id="MBO1828448.1"/>
    </source>
</evidence>
<reference evidence="4 6" key="2">
    <citation type="submission" date="2021-03" db="EMBL/GenBank/DDBJ databases">
        <title>Clinical course, treatment and visual outcome of an outbreak of Burkholderia contaminans endophthalmitis following cataract surgery.</title>
        <authorList>
            <person name="Lind C."/>
            <person name="Olsen K."/>
            <person name="Angelsen N.K."/>
            <person name="Krefting E.A."/>
            <person name="Fossen K."/>
            <person name="Gravningen K."/>
            <person name="Depoorter E."/>
            <person name="Vandamme P."/>
            <person name="Bertelsen G."/>
        </authorList>
    </citation>
    <scope>NUCLEOTIDE SEQUENCE [LARGE SCALE GENOMIC DNA]</scope>
    <source>
        <strain evidence="4 6">51242556</strain>
    </source>
</reference>
<dbReference type="Gene3D" id="3.40.50.720">
    <property type="entry name" value="NAD(P)-binding Rossmann-like Domain"/>
    <property type="match status" value="1"/>
</dbReference>
<keyword evidence="6" id="KW-1185">Reference proteome</keyword>
<dbReference type="InterPro" id="IPR020843">
    <property type="entry name" value="ER"/>
</dbReference>
<dbReference type="GeneID" id="93190258"/>
<dbReference type="Proteomes" id="UP000664048">
    <property type="component" value="Unassembled WGS sequence"/>
</dbReference>
<dbReference type="OrthoDB" id="9787435at2"/>
<proteinExistence type="predicted"/>
<dbReference type="SUPFAM" id="SSF51735">
    <property type="entry name" value="NAD(P)-binding Rossmann-fold domains"/>
    <property type="match status" value="1"/>
</dbReference>
<evidence type="ECO:0000256" key="1">
    <source>
        <dbReference type="ARBA" id="ARBA00022857"/>
    </source>
</evidence>
<protein>
    <submittedName>
        <fullName evidence="3">NADP-dependent oxidoreductase</fullName>
    </submittedName>
</protein>
<dbReference type="Proteomes" id="UP000611459">
    <property type="component" value="Unassembled WGS sequence"/>
</dbReference>
<dbReference type="SMART" id="SM00829">
    <property type="entry name" value="PKS_ER"/>
    <property type="match status" value="1"/>
</dbReference>
<dbReference type="CDD" id="cd05289">
    <property type="entry name" value="MDR_like_2"/>
    <property type="match status" value="1"/>
</dbReference>
<dbReference type="AlphaFoldDB" id="A0A1E3FUH4"/>
<evidence type="ECO:0000313" key="6">
    <source>
        <dbReference type="Proteomes" id="UP000664048"/>
    </source>
</evidence>
<dbReference type="PANTHER" id="PTHR44154:SF1">
    <property type="entry name" value="QUINONE OXIDOREDUCTASE"/>
    <property type="match status" value="1"/>
</dbReference>
<dbReference type="PANTHER" id="PTHR44154">
    <property type="entry name" value="QUINONE OXIDOREDUCTASE"/>
    <property type="match status" value="1"/>
</dbReference>
<keyword evidence="1" id="KW-0521">NADP</keyword>
<dbReference type="Pfam" id="PF08240">
    <property type="entry name" value="ADH_N"/>
    <property type="match status" value="1"/>
</dbReference>
<dbReference type="SUPFAM" id="SSF50129">
    <property type="entry name" value="GroES-like"/>
    <property type="match status" value="1"/>
</dbReference>
<dbReference type="RefSeq" id="WP_039367550.1">
    <property type="nucleotide sequence ID" value="NZ_AP018357.1"/>
</dbReference>
<dbReference type="EMBL" id="JAGEMX010000001">
    <property type="protein sequence ID" value="MBO1828448.1"/>
    <property type="molecule type" value="Genomic_DNA"/>
</dbReference>
<comment type="caution">
    <text evidence="3">The sequence shown here is derived from an EMBL/GenBank/DDBJ whole genome shotgun (WGS) entry which is preliminary data.</text>
</comment>
<evidence type="ECO:0000313" key="5">
    <source>
        <dbReference type="Proteomes" id="UP000611459"/>
    </source>
</evidence>
<sequence>MRALLIDRVGHSDTLRMADVPAPTPGPGDVLIRVACAGINPADWKCREGYLGAFMQYTFPFVLGFDAAGVVEAVGEGVDGFEPGMRVFAQTDVGAGRWGAYAEYVAVRHDSVVRVPDAVSLAEAATVPTPALAAWAGLFDDGGLQAGQTVLVHGGAGAVGTFAIQLAVQAGARVAATCSARNRETVEALGAAASIDYRAQDIAEALRAWAPGGVDVVLDAVGGGTLANALDLLAPGGTLVNIMTLAAGDAERLAATAAIAARRGLRTAMTYSRTPSGGTLGRIAAQLEKRVLRVPRFDRFPLEQAARALDLVQTGEAKTKLVLHVADIAR</sequence>
<dbReference type="InterPro" id="IPR011032">
    <property type="entry name" value="GroES-like_sf"/>
</dbReference>
<organism evidence="3 5">
    <name type="scientific">Burkholderia contaminans</name>
    <dbReference type="NCBI Taxonomy" id="488447"/>
    <lineage>
        <taxon>Bacteria</taxon>
        <taxon>Pseudomonadati</taxon>
        <taxon>Pseudomonadota</taxon>
        <taxon>Betaproteobacteria</taxon>
        <taxon>Burkholderiales</taxon>
        <taxon>Burkholderiaceae</taxon>
        <taxon>Burkholderia</taxon>
        <taxon>Burkholderia cepacia complex</taxon>
    </lineage>
</organism>
<evidence type="ECO:0000313" key="3">
    <source>
        <dbReference type="EMBL" id="MBK1928757.1"/>
    </source>
</evidence>
<dbReference type="GO" id="GO:0016491">
    <property type="term" value="F:oxidoreductase activity"/>
    <property type="evidence" value="ECO:0007669"/>
    <property type="project" value="InterPro"/>
</dbReference>
<evidence type="ECO:0000259" key="2">
    <source>
        <dbReference type="SMART" id="SM00829"/>
    </source>
</evidence>
<dbReference type="Pfam" id="PF13602">
    <property type="entry name" value="ADH_zinc_N_2"/>
    <property type="match status" value="1"/>
</dbReference>